<dbReference type="InterPro" id="IPR032812">
    <property type="entry name" value="SbsA_Ig"/>
</dbReference>
<dbReference type="Gene3D" id="3.30.750.44">
    <property type="match status" value="1"/>
</dbReference>
<comment type="similarity">
    <text evidence="1 6">Belongs to the peptidase S41A family.</text>
</comment>
<dbReference type="InterPro" id="IPR001478">
    <property type="entry name" value="PDZ"/>
</dbReference>
<evidence type="ECO:0000256" key="5">
    <source>
        <dbReference type="ARBA" id="ARBA00022825"/>
    </source>
</evidence>
<dbReference type="RefSeq" id="WP_268040835.1">
    <property type="nucleotide sequence ID" value="NZ_JAPQER010000003.1"/>
</dbReference>
<reference evidence="9" key="1">
    <citation type="submission" date="2022-12" db="EMBL/GenBank/DDBJ databases">
        <authorList>
            <person name="Wang J."/>
        </authorList>
    </citation>
    <scope>NUCLEOTIDE SEQUENCE</scope>
    <source>
        <strain evidence="9">HY-45-18</strain>
    </source>
</reference>
<name>A0ABT4CZW7_9CLOT</name>
<dbReference type="Pfam" id="PF03572">
    <property type="entry name" value="Peptidase_S41"/>
    <property type="match status" value="1"/>
</dbReference>
<evidence type="ECO:0000256" key="4">
    <source>
        <dbReference type="ARBA" id="ARBA00022801"/>
    </source>
</evidence>
<evidence type="ECO:0000256" key="3">
    <source>
        <dbReference type="ARBA" id="ARBA00022729"/>
    </source>
</evidence>
<keyword evidence="3" id="KW-0732">Signal</keyword>
<evidence type="ECO:0000256" key="2">
    <source>
        <dbReference type="ARBA" id="ARBA00022670"/>
    </source>
</evidence>
<dbReference type="SMART" id="SM00245">
    <property type="entry name" value="TSPc"/>
    <property type="match status" value="1"/>
</dbReference>
<dbReference type="Pfam" id="PF13180">
    <property type="entry name" value="PDZ_2"/>
    <property type="match status" value="1"/>
</dbReference>
<keyword evidence="4 6" id="KW-0378">Hydrolase</keyword>
<dbReference type="InterPro" id="IPR005151">
    <property type="entry name" value="Tail-specific_protease"/>
</dbReference>
<dbReference type="Pfam" id="PF13205">
    <property type="entry name" value="Big_5"/>
    <property type="match status" value="1"/>
</dbReference>
<dbReference type="SMART" id="SM00228">
    <property type="entry name" value="PDZ"/>
    <property type="match status" value="1"/>
</dbReference>
<dbReference type="SUPFAM" id="SSF52096">
    <property type="entry name" value="ClpP/crotonase"/>
    <property type="match status" value="1"/>
</dbReference>
<feature type="domain" description="PDZ" evidence="8">
    <location>
        <begin position="108"/>
        <end position="176"/>
    </location>
</feature>
<evidence type="ECO:0000256" key="1">
    <source>
        <dbReference type="ARBA" id="ARBA00009179"/>
    </source>
</evidence>
<comment type="caution">
    <text evidence="9">The sequence shown here is derived from an EMBL/GenBank/DDBJ whole genome shotgun (WGS) entry which is preliminary data.</text>
</comment>
<keyword evidence="10" id="KW-1185">Reference proteome</keyword>
<keyword evidence="7" id="KW-1133">Transmembrane helix</keyword>
<dbReference type="CDD" id="cd06782">
    <property type="entry name" value="cpPDZ_CPP-like"/>
    <property type="match status" value="1"/>
</dbReference>
<dbReference type="InterPro" id="IPR036034">
    <property type="entry name" value="PDZ_sf"/>
</dbReference>
<keyword evidence="5 6" id="KW-0720">Serine protease</keyword>
<organism evidence="9 10">
    <name type="scientific">Clostridium aestuarii</name>
    <dbReference type="NCBI Taxonomy" id="338193"/>
    <lineage>
        <taxon>Bacteria</taxon>
        <taxon>Bacillati</taxon>
        <taxon>Bacillota</taxon>
        <taxon>Clostridia</taxon>
        <taxon>Eubacteriales</taxon>
        <taxon>Clostridiaceae</taxon>
        <taxon>Clostridium</taxon>
    </lineage>
</organism>
<dbReference type="InterPro" id="IPR004447">
    <property type="entry name" value="Peptidase_S41A"/>
</dbReference>
<dbReference type="InterPro" id="IPR029045">
    <property type="entry name" value="ClpP/crotonase-like_dom_sf"/>
</dbReference>
<proteinExistence type="inferred from homology"/>
<accession>A0ABT4CZW7</accession>
<evidence type="ECO:0000259" key="8">
    <source>
        <dbReference type="PROSITE" id="PS50106"/>
    </source>
</evidence>
<evidence type="ECO:0000256" key="6">
    <source>
        <dbReference type="RuleBase" id="RU004404"/>
    </source>
</evidence>
<evidence type="ECO:0000313" key="9">
    <source>
        <dbReference type="EMBL" id="MCY6484533.1"/>
    </source>
</evidence>
<feature type="transmembrane region" description="Helical" evidence="7">
    <location>
        <begin position="12"/>
        <end position="32"/>
    </location>
</feature>
<gene>
    <name evidence="9" type="ORF">OW763_09290</name>
</gene>
<dbReference type="PANTHER" id="PTHR32060:SF30">
    <property type="entry name" value="CARBOXY-TERMINAL PROCESSING PROTEASE CTPA"/>
    <property type="match status" value="1"/>
</dbReference>
<dbReference type="SUPFAM" id="SSF50156">
    <property type="entry name" value="PDZ domain-like"/>
    <property type="match status" value="1"/>
</dbReference>
<dbReference type="Gene3D" id="2.60.40.1220">
    <property type="match status" value="1"/>
</dbReference>
<keyword evidence="2 6" id="KW-0645">Protease</keyword>
<dbReference type="PANTHER" id="PTHR32060">
    <property type="entry name" value="TAIL-SPECIFIC PROTEASE"/>
    <property type="match status" value="1"/>
</dbReference>
<dbReference type="Gene3D" id="3.90.226.10">
    <property type="entry name" value="2-enoyl-CoA Hydratase, Chain A, domain 1"/>
    <property type="match status" value="1"/>
</dbReference>
<sequence>MKKYNKNIFKNKVINSLLFLAVVVYIFNFSYIKSADAASIEVVYKADTLEQAKNIVKKYYIDDTDDEIQNVKSVDEMVEKLNDKYSSYFTKEEYNNFQNSINNKFYGVGIHLDIEEQGVRVLSVVDDSSAKKVGIKPGDLIVKADDKSFKGISLEEAINNLRGKKGSEVKLLVKRDDKVLEFNVIRKELTSPTVVSRILNNDIGYIRISSFGEKTAQEFRSNLNNLRNDNVKSYIVDLRYNGGGYVEAALSLAGNFIGSKPVLIMEDNNGNRKTYKGYNYGDIIDKPVIFLVNEYTASSSEILSGAVKDYGKAFFVGKTTYGKGVAQNSFRLEDGSVLKITTYKFYSPNGNVIQKVGISPDFEVSDKVNSLAVANLLLSNIDKGINDKNGYIKVNIKDKEFFINVNEARKDVNWEAFNYIVNKADNEKIFIGKGTKWIRCTLNDIKQEEKLLYSEFSTLKSIYKDNNDKKFYVNFNKNVDKNTINSDNIEIINSETGERVPAKVSLFDGKKAVINLEKNLQEGSSYYIVVSDKIKCESGKKIEKGSLIKVSVN</sequence>
<dbReference type="InterPro" id="IPR014755">
    <property type="entry name" value="Cu-Rt/internalin_Ig-like"/>
</dbReference>
<dbReference type="PROSITE" id="PS50106">
    <property type="entry name" value="PDZ"/>
    <property type="match status" value="1"/>
</dbReference>
<dbReference type="NCBIfam" id="TIGR00225">
    <property type="entry name" value="prc"/>
    <property type="match status" value="1"/>
</dbReference>
<keyword evidence="7" id="KW-0472">Membrane</keyword>
<dbReference type="Gene3D" id="2.30.42.10">
    <property type="match status" value="1"/>
</dbReference>
<dbReference type="EMBL" id="JAPQER010000003">
    <property type="protein sequence ID" value="MCY6484533.1"/>
    <property type="molecule type" value="Genomic_DNA"/>
</dbReference>
<evidence type="ECO:0000256" key="7">
    <source>
        <dbReference type="SAM" id="Phobius"/>
    </source>
</evidence>
<evidence type="ECO:0000313" key="10">
    <source>
        <dbReference type="Proteomes" id="UP001078443"/>
    </source>
</evidence>
<protein>
    <submittedName>
        <fullName evidence="9">S41 family peptidase</fullName>
    </submittedName>
</protein>
<keyword evidence="7" id="KW-0812">Transmembrane</keyword>
<dbReference type="CDD" id="cd07560">
    <property type="entry name" value="Peptidase_S41_CPP"/>
    <property type="match status" value="1"/>
</dbReference>
<dbReference type="Proteomes" id="UP001078443">
    <property type="component" value="Unassembled WGS sequence"/>
</dbReference>